<dbReference type="EMBL" id="CAKOGP040000113">
    <property type="protein sequence ID" value="CAJ1930511.1"/>
    <property type="molecule type" value="Genomic_DNA"/>
</dbReference>
<comment type="caution">
    <text evidence="4">The sequence shown here is derived from an EMBL/GenBank/DDBJ whole genome shotgun (WGS) entry which is preliminary data.</text>
</comment>
<keyword evidence="5" id="KW-1185">Reference proteome</keyword>
<feature type="domain" description="Letm1 RBD" evidence="3">
    <location>
        <begin position="209"/>
        <end position="425"/>
    </location>
</feature>
<keyword evidence="2" id="KW-0732">Signal</keyword>
<evidence type="ECO:0000256" key="2">
    <source>
        <dbReference type="SAM" id="SignalP"/>
    </source>
</evidence>
<feature type="signal peptide" evidence="2">
    <location>
        <begin position="1"/>
        <end position="19"/>
    </location>
</feature>
<dbReference type="Pfam" id="PF07766">
    <property type="entry name" value="LETM1_RBD"/>
    <property type="match status" value="1"/>
</dbReference>
<organism evidence="4 5">
    <name type="scientific">Cylindrotheca closterium</name>
    <dbReference type="NCBI Taxonomy" id="2856"/>
    <lineage>
        <taxon>Eukaryota</taxon>
        <taxon>Sar</taxon>
        <taxon>Stramenopiles</taxon>
        <taxon>Ochrophyta</taxon>
        <taxon>Bacillariophyta</taxon>
        <taxon>Bacillariophyceae</taxon>
        <taxon>Bacillariophycidae</taxon>
        <taxon>Bacillariales</taxon>
        <taxon>Bacillariaceae</taxon>
        <taxon>Cylindrotheca</taxon>
    </lineage>
</organism>
<name>A0AAD2CNA5_9STRA</name>
<accession>A0AAD2CNA5</accession>
<proteinExistence type="predicted"/>
<sequence>MQLTTKVQQLFLFLAVINGEISCSHGTAVAAPPVAVQKTEGGNPVGQLVGYVKDSVVRTVDGTKEMWSNHGRCKEIRGKQKEHREKLKKEWEFELELSPQELKKKLQTVNGGITYDEFTFLSKGKEDRGKLMNMVFMMWGAPRFFPYALMFYPDILPAPFQPLASGLAKETKWQKASRQRTHCVIQTLLSLEKEAHETPALAKLNIFGKKKQQRTMETIGRLGFTIGAMMTAPGAKDGAGAKLAMDALSSELYKEEPITRKEKRLVGVPESVVLGLTKAVNGPNLFTSFQPNFMRRGAVLTHIQKITEADKFLVNEDVDLDVLSTATLLEACTERMIGGPGRSKEELQKGLSDWLNLSVVEPSNRIATSGEEFNENFARAALLCYYALDGARDARSSSALPRLLFRGQQESAKLDDSEGKKRWMR</sequence>
<dbReference type="Proteomes" id="UP001295423">
    <property type="component" value="Unassembled WGS sequence"/>
</dbReference>
<evidence type="ECO:0000256" key="1">
    <source>
        <dbReference type="PROSITE-ProRule" id="PRU01094"/>
    </source>
</evidence>
<evidence type="ECO:0000313" key="5">
    <source>
        <dbReference type="Proteomes" id="UP001295423"/>
    </source>
</evidence>
<reference evidence="4" key="1">
    <citation type="submission" date="2023-08" db="EMBL/GenBank/DDBJ databases">
        <authorList>
            <person name="Audoor S."/>
            <person name="Bilcke G."/>
        </authorList>
    </citation>
    <scope>NUCLEOTIDE SEQUENCE</scope>
</reference>
<protein>
    <recommendedName>
        <fullName evidence="3">Letm1 RBD domain-containing protein</fullName>
    </recommendedName>
</protein>
<evidence type="ECO:0000259" key="3">
    <source>
        <dbReference type="PROSITE" id="PS51758"/>
    </source>
</evidence>
<dbReference type="GO" id="GO:0043022">
    <property type="term" value="F:ribosome binding"/>
    <property type="evidence" value="ECO:0007669"/>
    <property type="project" value="InterPro"/>
</dbReference>
<feature type="chain" id="PRO_5042155470" description="Letm1 RBD domain-containing protein" evidence="2">
    <location>
        <begin position="20"/>
        <end position="425"/>
    </location>
</feature>
<dbReference type="PROSITE" id="PS51758">
    <property type="entry name" value="LETM1_RBD"/>
    <property type="match status" value="1"/>
</dbReference>
<evidence type="ECO:0000313" key="4">
    <source>
        <dbReference type="EMBL" id="CAJ1930511.1"/>
    </source>
</evidence>
<keyword evidence="1" id="KW-0496">Mitochondrion</keyword>
<gene>
    <name evidence="4" type="ORF">CYCCA115_LOCUS1965</name>
</gene>
<dbReference type="InterPro" id="IPR033122">
    <property type="entry name" value="LETM1-like_RBD"/>
</dbReference>
<dbReference type="AlphaFoldDB" id="A0AAD2CNA5"/>